<dbReference type="InterPro" id="IPR009075">
    <property type="entry name" value="AcylCo_DH/oxidase_C"/>
</dbReference>
<dbReference type="Gene3D" id="1.10.540.10">
    <property type="entry name" value="Acyl-CoA dehydrogenase/oxidase, N-terminal domain"/>
    <property type="match status" value="1"/>
</dbReference>
<dbReference type="InterPro" id="IPR046373">
    <property type="entry name" value="Acyl-CoA_Oxase/DH_mid-dom_sf"/>
</dbReference>
<reference evidence="10" key="1">
    <citation type="submission" date="2020-05" db="EMBL/GenBank/DDBJ databases">
        <authorList>
            <person name="Chiriac C."/>
            <person name="Salcher M."/>
            <person name="Ghai R."/>
            <person name="Kavagutti S V."/>
        </authorList>
    </citation>
    <scope>NUCLEOTIDE SEQUENCE</scope>
</reference>
<comment type="cofactor">
    <cofactor evidence="1">
        <name>FAD</name>
        <dbReference type="ChEBI" id="CHEBI:57692"/>
    </cofactor>
</comment>
<dbReference type="Pfam" id="PF12806">
    <property type="entry name" value="Acyl-CoA_dh_C"/>
    <property type="match status" value="1"/>
</dbReference>
<accession>A0A6J6YTA0</accession>
<dbReference type="Gene3D" id="2.40.110.10">
    <property type="entry name" value="Butyryl-CoA Dehydrogenase, subunit A, domain 2"/>
    <property type="match status" value="1"/>
</dbReference>
<dbReference type="Pfam" id="PF02771">
    <property type="entry name" value="Acyl-CoA_dh_N"/>
    <property type="match status" value="1"/>
</dbReference>
<evidence type="ECO:0000259" key="8">
    <source>
        <dbReference type="Pfam" id="PF02771"/>
    </source>
</evidence>
<dbReference type="InterPro" id="IPR013786">
    <property type="entry name" value="AcylCoA_DH/ox_N"/>
</dbReference>
<evidence type="ECO:0000256" key="1">
    <source>
        <dbReference type="ARBA" id="ARBA00001974"/>
    </source>
</evidence>
<proteinExistence type="inferred from homology"/>
<dbReference type="InterPro" id="IPR036250">
    <property type="entry name" value="AcylCo_DH-like_C"/>
</dbReference>
<feature type="domain" description="Acyl-CoA dehydrogenase/oxidase N-terminal" evidence="8">
    <location>
        <begin position="79"/>
        <end position="157"/>
    </location>
</feature>
<comment type="similarity">
    <text evidence="2">Belongs to the acyl-CoA dehydrogenase family.</text>
</comment>
<feature type="domain" description="Acyl-CoA dehydrogenase/oxidase C-terminal" evidence="6">
    <location>
        <begin position="284"/>
        <end position="449"/>
    </location>
</feature>
<protein>
    <submittedName>
        <fullName evidence="10">Unannotated protein</fullName>
    </submittedName>
</protein>
<dbReference type="PANTHER" id="PTHR42803">
    <property type="entry name" value="ACYL-COA DEHYDROGENASE"/>
    <property type="match status" value="1"/>
</dbReference>
<dbReference type="InterPro" id="IPR052166">
    <property type="entry name" value="Diverse_Acyl-CoA_DH"/>
</dbReference>
<evidence type="ECO:0000256" key="4">
    <source>
        <dbReference type="ARBA" id="ARBA00022827"/>
    </source>
</evidence>
<dbReference type="Gene3D" id="1.20.140.10">
    <property type="entry name" value="Butyryl-CoA Dehydrogenase, subunit A, domain 3"/>
    <property type="match status" value="1"/>
</dbReference>
<sequence>MYDYRAPIKDALFALRHIGEIEQLSKSTLYAQADLDTVASVLEEQGRFMQEVFGPLNATGDREGLVWSPEGVQTPAGFKEAYAKFVEAGWQGLNAEVDFGGAGFPEAVQACALEFETASNGALTMCPGLTTGAIECLQEWGTEEQKELYLRKLVTGQWTGTMNLTEPQAGSDVGLCTTKALPQEDGTYKISGIKIYISFGEHDMSENIIHLVLARLPDAPAGTRGISLFIVPKFLLTPEGEPGERNDLRCVSIEHKMGIHASPTCVMSFGDEGGATGYLVGEENQGLRAMFTMMNSARIAVGIQGVALGDAAFQKALAYSQERKQGRKIGGESKEAAMIIEHPDVRRMLLFMKSHIEAMRALIVYNAAAIDFSRALEGEEAELFEDLAELLTPVTKAWCTDVGMEVTSTAIQVFGGMGYIEESGVAQHYRDMRIAPIYEGTNGIQAMDLVGRKLGLRMGAVVNGHLQNMRDTDAQLEAAGKEFESMRAGLAESVQSLAGVTEWIMTNGLADPVQALAGATPYLRIFGTVTGGWLLTKQALAAQAELDAGSTDTEYLAAKITTARFFAEQILPQAAGLVPSVQAGASALYEVDGSSLASI</sequence>
<evidence type="ECO:0000256" key="3">
    <source>
        <dbReference type="ARBA" id="ARBA00022630"/>
    </source>
</evidence>
<dbReference type="GO" id="GO:0050660">
    <property type="term" value="F:flavin adenine dinucleotide binding"/>
    <property type="evidence" value="ECO:0007669"/>
    <property type="project" value="InterPro"/>
</dbReference>
<dbReference type="GO" id="GO:0016627">
    <property type="term" value="F:oxidoreductase activity, acting on the CH-CH group of donors"/>
    <property type="evidence" value="ECO:0007669"/>
    <property type="project" value="InterPro"/>
</dbReference>
<name>A0A6J6YTA0_9ZZZZ</name>
<feature type="domain" description="Acetyl-CoA dehydrogenase-like C-terminal" evidence="9">
    <location>
        <begin position="477"/>
        <end position="591"/>
    </location>
</feature>
<evidence type="ECO:0000259" key="6">
    <source>
        <dbReference type="Pfam" id="PF00441"/>
    </source>
</evidence>
<evidence type="ECO:0000259" key="7">
    <source>
        <dbReference type="Pfam" id="PF02770"/>
    </source>
</evidence>
<dbReference type="InterPro" id="IPR037069">
    <property type="entry name" value="AcylCoA_DH/ox_N_sf"/>
</dbReference>
<dbReference type="Pfam" id="PF00441">
    <property type="entry name" value="Acyl-CoA_dh_1"/>
    <property type="match status" value="1"/>
</dbReference>
<keyword evidence="5" id="KW-0560">Oxidoreductase</keyword>
<dbReference type="FunFam" id="2.40.110.10:FF:000031">
    <property type="entry name" value="Acyl-CoA dehydrogenase, putative"/>
    <property type="match status" value="1"/>
</dbReference>
<dbReference type="SUPFAM" id="SSF56645">
    <property type="entry name" value="Acyl-CoA dehydrogenase NM domain-like"/>
    <property type="match status" value="1"/>
</dbReference>
<evidence type="ECO:0000256" key="5">
    <source>
        <dbReference type="ARBA" id="ARBA00023002"/>
    </source>
</evidence>
<dbReference type="EMBL" id="CAFAAQ010000097">
    <property type="protein sequence ID" value="CAB4810458.1"/>
    <property type="molecule type" value="Genomic_DNA"/>
</dbReference>
<feature type="domain" description="Acyl-CoA oxidase/dehydrogenase middle" evidence="7">
    <location>
        <begin position="162"/>
        <end position="270"/>
    </location>
</feature>
<gene>
    <name evidence="10" type="ORF">UFOPK3046_01118</name>
</gene>
<dbReference type="PANTHER" id="PTHR42803:SF1">
    <property type="entry name" value="BROAD-SPECIFICITY LINEAR ACYL-COA DEHYDROGENASE FADE5"/>
    <property type="match status" value="1"/>
</dbReference>
<dbReference type="InterPro" id="IPR025878">
    <property type="entry name" value="Acyl-CoA_dh-like_C_dom"/>
</dbReference>
<keyword evidence="3" id="KW-0285">Flavoprotein</keyword>
<dbReference type="SUPFAM" id="SSF47203">
    <property type="entry name" value="Acyl-CoA dehydrogenase C-terminal domain-like"/>
    <property type="match status" value="1"/>
</dbReference>
<dbReference type="InterPro" id="IPR009100">
    <property type="entry name" value="AcylCoA_DH/oxidase_NM_dom_sf"/>
</dbReference>
<dbReference type="Pfam" id="PF02770">
    <property type="entry name" value="Acyl-CoA_dh_M"/>
    <property type="match status" value="1"/>
</dbReference>
<dbReference type="AlphaFoldDB" id="A0A6J6YTA0"/>
<keyword evidence="4" id="KW-0274">FAD</keyword>
<evidence type="ECO:0000256" key="2">
    <source>
        <dbReference type="ARBA" id="ARBA00009347"/>
    </source>
</evidence>
<dbReference type="InterPro" id="IPR006091">
    <property type="entry name" value="Acyl-CoA_Oxase/DH_mid-dom"/>
</dbReference>
<evidence type="ECO:0000313" key="10">
    <source>
        <dbReference type="EMBL" id="CAB4810458.1"/>
    </source>
</evidence>
<organism evidence="10">
    <name type="scientific">freshwater metagenome</name>
    <dbReference type="NCBI Taxonomy" id="449393"/>
    <lineage>
        <taxon>unclassified sequences</taxon>
        <taxon>metagenomes</taxon>
        <taxon>ecological metagenomes</taxon>
    </lineage>
</organism>
<evidence type="ECO:0000259" key="9">
    <source>
        <dbReference type="Pfam" id="PF12806"/>
    </source>
</evidence>